<evidence type="ECO:0000256" key="1">
    <source>
        <dbReference type="SAM" id="MobiDB-lite"/>
    </source>
</evidence>
<keyword evidence="2" id="KW-0812">Transmembrane</keyword>
<name>A0A315ZZG0_9ACTN</name>
<dbReference type="Proteomes" id="UP000245469">
    <property type="component" value="Unassembled WGS sequence"/>
</dbReference>
<feature type="transmembrane region" description="Helical" evidence="2">
    <location>
        <begin position="494"/>
        <end position="518"/>
    </location>
</feature>
<comment type="caution">
    <text evidence="3">The sequence shown here is derived from an EMBL/GenBank/DDBJ whole genome shotgun (WGS) entry which is preliminary data.</text>
</comment>
<evidence type="ECO:0000313" key="3">
    <source>
        <dbReference type="EMBL" id="PWJ50642.1"/>
    </source>
</evidence>
<dbReference type="InterPro" id="IPR015943">
    <property type="entry name" value="WD40/YVTN_repeat-like_dom_sf"/>
</dbReference>
<dbReference type="Gene3D" id="2.130.10.10">
    <property type="entry name" value="YVTN repeat-like/Quinoprotein amine dehydrogenase"/>
    <property type="match status" value="1"/>
</dbReference>
<dbReference type="EMBL" id="QGDQ01000022">
    <property type="protein sequence ID" value="PWJ50642.1"/>
    <property type="molecule type" value="Genomic_DNA"/>
</dbReference>
<evidence type="ECO:0000256" key="2">
    <source>
        <dbReference type="SAM" id="Phobius"/>
    </source>
</evidence>
<dbReference type="AlphaFoldDB" id="A0A315ZZG0"/>
<keyword evidence="2" id="KW-1133">Transmembrane helix</keyword>
<keyword evidence="2" id="KW-0472">Membrane</keyword>
<feature type="compositionally biased region" description="Low complexity" evidence="1">
    <location>
        <begin position="525"/>
        <end position="534"/>
    </location>
</feature>
<evidence type="ECO:0000313" key="4">
    <source>
        <dbReference type="Proteomes" id="UP000245469"/>
    </source>
</evidence>
<dbReference type="Gene3D" id="2.120.10.30">
    <property type="entry name" value="TolB, C-terminal domain"/>
    <property type="match status" value="1"/>
</dbReference>
<feature type="compositionally biased region" description="Polar residues" evidence="1">
    <location>
        <begin position="535"/>
        <end position="546"/>
    </location>
</feature>
<dbReference type="InterPro" id="IPR011042">
    <property type="entry name" value="6-blade_b-propeller_TolB-like"/>
</dbReference>
<dbReference type="SUPFAM" id="SSF82171">
    <property type="entry name" value="DPP6 N-terminal domain-like"/>
    <property type="match status" value="1"/>
</dbReference>
<feature type="region of interest" description="Disordered" evidence="1">
    <location>
        <begin position="1"/>
        <end position="31"/>
    </location>
</feature>
<feature type="compositionally biased region" description="Low complexity" evidence="1">
    <location>
        <begin position="8"/>
        <end position="28"/>
    </location>
</feature>
<sequence length="546" mass="54803">MNRRGARSSSSSSPSSPSEPQQASPQEPLETSYRRWLRLFPRDWRRRREEEVLAVLLDAAAEGQQRATSAERADLLRAAAGARATAGARAARRAPGRTAGLVVLVVGTTLALLPATTASTVGPEALAAGLPRQLPGYSYATESVSSSPPGTALALYQQGYGVEFADFPQAVVVGAGGSVRRLDLAEGRGEGAQGDPGAMLLSPDGTRVAVGRYDAERADVAIQDLRTGEVVRSRVLGSGAVLPVAWSPDGRQLVALVLAAGFNPYGGDGGPPAGTPVVLNADGSAGPALAGAPELVEAAEWTPDGRSLLLTDEAGVVTKLGAAAPEDGSAGAPAAAPWTLPFPAGPNAWSPDGALLATSGTCPYRGSDVIPPRAPGEGITVPATGLVLVPTGGAASPAPHCLPDGRGYMAFLGWAGARTVVVAVSADTEGTETDPVPIIAVNVDTGERTRLSAIPTSGNFAVSRLQVPSAVLAGSLQRPGAAPTTAWDHGRGDLALRIAAVAALAGGVALAVAAAAAAGRSAAARLRASSSRASNGSSTGRDPGTT</sequence>
<feature type="region of interest" description="Disordered" evidence="1">
    <location>
        <begin position="525"/>
        <end position="546"/>
    </location>
</feature>
<gene>
    <name evidence="3" type="ORF">BXY45_12217</name>
</gene>
<keyword evidence="4" id="KW-1185">Reference proteome</keyword>
<accession>A0A315ZZG0</accession>
<reference evidence="3 4" key="1">
    <citation type="submission" date="2018-03" db="EMBL/GenBank/DDBJ databases">
        <title>Genomic Encyclopedia of Archaeal and Bacterial Type Strains, Phase II (KMG-II): from individual species to whole genera.</title>
        <authorList>
            <person name="Goeker M."/>
        </authorList>
    </citation>
    <scope>NUCLEOTIDE SEQUENCE [LARGE SCALE GENOMIC DNA]</scope>
    <source>
        <strain evidence="3 4">DSM 44889</strain>
    </source>
</reference>
<organism evidence="3 4">
    <name type="scientific">Quadrisphaera granulorum</name>
    <dbReference type="NCBI Taxonomy" id="317664"/>
    <lineage>
        <taxon>Bacteria</taxon>
        <taxon>Bacillati</taxon>
        <taxon>Actinomycetota</taxon>
        <taxon>Actinomycetes</taxon>
        <taxon>Kineosporiales</taxon>
        <taxon>Kineosporiaceae</taxon>
        <taxon>Quadrisphaera</taxon>
    </lineage>
</organism>
<protein>
    <recommendedName>
        <fullName evidence="5">WD40 repeat protein</fullName>
    </recommendedName>
</protein>
<proteinExistence type="predicted"/>
<evidence type="ECO:0008006" key="5">
    <source>
        <dbReference type="Google" id="ProtNLM"/>
    </source>
</evidence>